<keyword evidence="2" id="KW-1185">Reference proteome</keyword>
<dbReference type="Proteomes" id="UP001596302">
    <property type="component" value="Unassembled WGS sequence"/>
</dbReference>
<reference evidence="2" key="1">
    <citation type="journal article" date="2019" name="Int. J. Syst. Evol. Microbiol.">
        <title>The Global Catalogue of Microorganisms (GCM) 10K type strain sequencing project: providing services to taxonomists for standard genome sequencing and annotation.</title>
        <authorList>
            <consortium name="The Broad Institute Genomics Platform"/>
            <consortium name="The Broad Institute Genome Sequencing Center for Infectious Disease"/>
            <person name="Wu L."/>
            <person name="Ma J."/>
        </authorList>
    </citation>
    <scope>NUCLEOTIDE SEQUENCE [LARGE SCALE GENOMIC DNA]</scope>
    <source>
        <strain evidence="2">CCM 8391</strain>
    </source>
</reference>
<dbReference type="EMBL" id="JBHSQW010000035">
    <property type="protein sequence ID" value="MFC5996098.1"/>
    <property type="molecule type" value="Genomic_DNA"/>
</dbReference>
<protein>
    <recommendedName>
        <fullName evidence="3">HEPN domain-containing protein</fullName>
    </recommendedName>
</protein>
<accession>A0ABW1J5I9</accession>
<dbReference type="Gene3D" id="1.20.120.330">
    <property type="entry name" value="Nucleotidyltransferases domain 2"/>
    <property type="match status" value="1"/>
</dbReference>
<organism evidence="1 2">
    <name type="scientific">Pseudonocardia hispaniensis</name>
    <dbReference type="NCBI Taxonomy" id="904933"/>
    <lineage>
        <taxon>Bacteria</taxon>
        <taxon>Bacillati</taxon>
        <taxon>Actinomycetota</taxon>
        <taxon>Actinomycetes</taxon>
        <taxon>Pseudonocardiales</taxon>
        <taxon>Pseudonocardiaceae</taxon>
        <taxon>Pseudonocardia</taxon>
    </lineage>
</organism>
<proteinExistence type="predicted"/>
<comment type="caution">
    <text evidence="1">The sequence shown here is derived from an EMBL/GenBank/DDBJ whole genome shotgun (WGS) entry which is preliminary data.</text>
</comment>
<evidence type="ECO:0000313" key="1">
    <source>
        <dbReference type="EMBL" id="MFC5996098.1"/>
    </source>
</evidence>
<name>A0ABW1J5I9_9PSEU</name>
<dbReference type="RefSeq" id="WP_379586574.1">
    <property type="nucleotide sequence ID" value="NZ_JBHSQW010000035.1"/>
</dbReference>
<evidence type="ECO:0008006" key="3">
    <source>
        <dbReference type="Google" id="ProtNLM"/>
    </source>
</evidence>
<gene>
    <name evidence="1" type="ORF">ACFQE5_17980</name>
</gene>
<sequence>MSPPGIARARAEVAAAALLRDHGFGAQAVSRSFDAAFHAAETALFVLGETRSEHSDVISAVVRRLVRERALDPRAARLLRSLFNRATLADRCYDPVPPAEAAAAVEDAACAVHLIAEWIDDPDRSAVRGLGRDATRLPVRPARRRRG</sequence>
<evidence type="ECO:0000313" key="2">
    <source>
        <dbReference type="Proteomes" id="UP001596302"/>
    </source>
</evidence>